<dbReference type="PANTHER" id="PTHR37937:SF1">
    <property type="entry name" value="CONJUGATIVE TRANSFER: DNA TRANSPORT"/>
    <property type="match status" value="1"/>
</dbReference>
<keyword evidence="5" id="KW-1133">Transmembrane helix</keyword>
<keyword evidence="6" id="KW-0472">Membrane</keyword>
<reference evidence="8 9" key="1">
    <citation type="submission" date="2013-04" db="EMBL/GenBank/DDBJ databases">
        <title>Hyphomonas hirschiana VP5 Genome Sequencing.</title>
        <authorList>
            <person name="Lai Q."/>
            <person name="Shao Z."/>
        </authorList>
    </citation>
    <scope>NUCLEOTIDE SEQUENCE [LARGE SCALE GENOMIC DNA]</scope>
    <source>
        <strain evidence="8 9">VP5</strain>
    </source>
</reference>
<dbReference type="InterPro" id="IPR003688">
    <property type="entry name" value="TraG/VirD4"/>
</dbReference>
<feature type="region of interest" description="Disordered" evidence="7">
    <location>
        <begin position="479"/>
        <end position="513"/>
    </location>
</feature>
<keyword evidence="9" id="KW-1185">Reference proteome</keyword>
<proteinExistence type="inferred from homology"/>
<dbReference type="InterPro" id="IPR051539">
    <property type="entry name" value="T4SS-coupling_protein"/>
</dbReference>
<keyword evidence="4" id="KW-0812">Transmembrane</keyword>
<dbReference type="Pfam" id="PF02534">
    <property type="entry name" value="T4SS-DNA_transf"/>
    <property type="match status" value="1"/>
</dbReference>
<dbReference type="AlphaFoldDB" id="A0A059FQ05"/>
<dbReference type="EMBL" id="ARYI01000009">
    <property type="protein sequence ID" value="KCZ92586.1"/>
    <property type="molecule type" value="Genomic_DNA"/>
</dbReference>
<dbReference type="CDD" id="cd01127">
    <property type="entry name" value="TrwB_TraG_TraD_VirD4"/>
    <property type="match status" value="1"/>
</dbReference>
<comment type="similarity">
    <text evidence="2">Belongs to the VirD4/TraG family.</text>
</comment>
<dbReference type="InterPro" id="IPR027417">
    <property type="entry name" value="P-loop_NTPase"/>
</dbReference>
<comment type="caution">
    <text evidence="8">The sequence shown here is derived from an EMBL/GenBank/DDBJ whole genome shotgun (WGS) entry which is preliminary data.</text>
</comment>
<evidence type="ECO:0000256" key="5">
    <source>
        <dbReference type="ARBA" id="ARBA00022989"/>
    </source>
</evidence>
<evidence type="ECO:0000313" key="9">
    <source>
        <dbReference type="Proteomes" id="UP000025061"/>
    </source>
</evidence>
<dbReference type="GO" id="GO:0005886">
    <property type="term" value="C:plasma membrane"/>
    <property type="evidence" value="ECO:0007669"/>
    <property type="project" value="UniProtKB-SubCell"/>
</dbReference>
<evidence type="ECO:0000313" key="8">
    <source>
        <dbReference type="EMBL" id="KCZ92586.1"/>
    </source>
</evidence>
<evidence type="ECO:0000256" key="1">
    <source>
        <dbReference type="ARBA" id="ARBA00004651"/>
    </source>
</evidence>
<dbReference type="Gene3D" id="3.40.50.300">
    <property type="entry name" value="P-loop containing nucleotide triphosphate hydrolases"/>
    <property type="match status" value="1"/>
</dbReference>
<dbReference type="Proteomes" id="UP000025061">
    <property type="component" value="Unassembled WGS sequence"/>
</dbReference>
<dbReference type="PANTHER" id="PTHR37937">
    <property type="entry name" value="CONJUGATIVE TRANSFER: DNA TRANSPORT"/>
    <property type="match status" value="1"/>
</dbReference>
<accession>A0A059FQ05</accession>
<dbReference type="PATRIC" id="fig|1280951.3.peg.2302"/>
<name>A0A059FQ05_9PROT</name>
<dbReference type="OrthoDB" id="9759295at2"/>
<evidence type="ECO:0000256" key="3">
    <source>
        <dbReference type="ARBA" id="ARBA00022475"/>
    </source>
</evidence>
<gene>
    <name evidence="8" type="ORF">HHI_11421</name>
</gene>
<evidence type="ECO:0000256" key="7">
    <source>
        <dbReference type="SAM" id="MobiDB-lite"/>
    </source>
</evidence>
<keyword evidence="3" id="KW-1003">Cell membrane</keyword>
<organism evidence="8 9">
    <name type="scientific">Hyphomonas hirschiana VP5</name>
    <dbReference type="NCBI Taxonomy" id="1280951"/>
    <lineage>
        <taxon>Bacteria</taxon>
        <taxon>Pseudomonadati</taxon>
        <taxon>Pseudomonadota</taxon>
        <taxon>Alphaproteobacteria</taxon>
        <taxon>Hyphomonadales</taxon>
        <taxon>Hyphomonadaceae</taxon>
        <taxon>Hyphomonas</taxon>
    </lineage>
</organism>
<sequence length="513" mass="55255">MLDLVSIQTKLELPSDVGGSGLLVGWSMELEHKRTPIGFSFGDPDCTPATGYIDPILMELEGHLMTIAPTGAGKGVGCIVPALLRYDGPLIVIDPKGENALITARRRRELGHTVAIIDPIGITGLPSTPLNPLDLLDPSSPTLVDDAMAIIATMIDSRLGRNASDGDYWSERGATLVLGVILHVVSDLPSDRRHLGTVRELVAQAMGEAGVYSQMAENPASAPSSAKTVLGALERSRNSEAVRIGQMLRLGAVSTLGGILSFAQSIVEVARGDAITKSLSSTGFDLDAVTRGDPLSIYLVLPPHMLDSHGKLLRLWVHTLMTLITRRNARPKKSTLFLLDEAAQLGTFTPLRRAVTLMRGYGLQTWSFWQDPSQLRNLYPDDWQTMVNNCRAVQCFGANTMLAAEAMAAIVGFRPADRLLDLADNEMLLQLSGDAPVLARLPSYLTDPAFAGTYDANPFHDPSRPVMRPAPAVERVVVRRPKGQAKTEAMSPAELIKALKEKPNPDATPGAQD</sequence>
<protein>
    <submittedName>
        <fullName evidence="8">TraG/TraD family protein</fullName>
    </submittedName>
</protein>
<comment type="subcellular location">
    <subcellularLocation>
        <location evidence="1">Cell membrane</location>
        <topology evidence="1">Multi-pass membrane protein</topology>
    </subcellularLocation>
</comment>
<evidence type="ECO:0000256" key="2">
    <source>
        <dbReference type="ARBA" id="ARBA00008806"/>
    </source>
</evidence>
<evidence type="ECO:0000256" key="6">
    <source>
        <dbReference type="ARBA" id="ARBA00023136"/>
    </source>
</evidence>
<evidence type="ECO:0000256" key="4">
    <source>
        <dbReference type="ARBA" id="ARBA00022692"/>
    </source>
</evidence>
<dbReference type="SUPFAM" id="SSF52540">
    <property type="entry name" value="P-loop containing nucleoside triphosphate hydrolases"/>
    <property type="match status" value="1"/>
</dbReference>